<organism evidence="9 10">
    <name type="scientific">Aquirufa antheringensis</name>
    <dbReference type="NCBI Taxonomy" id="2516559"/>
    <lineage>
        <taxon>Bacteria</taxon>
        <taxon>Pseudomonadati</taxon>
        <taxon>Bacteroidota</taxon>
        <taxon>Cytophagia</taxon>
        <taxon>Cytophagales</taxon>
        <taxon>Flectobacillaceae</taxon>
        <taxon>Aquirufa</taxon>
    </lineage>
</organism>
<dbReference type="PANTHER" id="PTHR21299">
    <property type="entry name" value="CYTIDYLATE KINASE/PANTOATE-BETA-ALANINE LIGASE"/>
    <property type="match status" value="1"/>
</dbReference>
<dbReference type="Gene3D" id="3.30.1300.10">
    <property type="entry name" value="Pantoate-beta-alanine ligase, C-terminal domain"/>
    <property type="match status" value="1"/>
</dbReference>
<proteinExistence type="inferred from homology"/>
<reference evidence="9 10" key="1">
    <citation type="submission" date="2019-02" db="EMBL/GenBank/DDBJ databases">
        <title>Genome of a new Bacteroidetes strain.</title>
        <authorList>
            <person name="Pitt A."/>
        </authorList>
    </citation>
    <scope>NUCLEOTIDE SEQUENCE [LARGE SCALE GENOMIC DNA]</scope>
    <source>
        <strain evidence="9 10">103A-SOEBACH</strain>
    </source>
</reference>
<dbReference type="UniPathway" id="UPA00028">
    <property type="reaction ID" value="UER00005"/>
</dbReference>
<keyword evidence="10" id="KW-1185">Reference proteome</keyword>
<comment type="catalytic activity">
    <reaction evidence="7 8">
        <text>(R)-pantoate + beta-alanine + ATP = (R)-pantothenate + AMP + diphosphate + H(+)</text>
        <dbReference type="Rhea" id="RHEA:10912"/>
        <dbReference type="ChEBI" id="CHEBI:15378"/>
        <dbReference type="ChEBI" id="CHEBI:15980"/>
        <dbReference type="ChEBI" id="CHEBI:29032"/>
        <dbReference type="ChEBI" id="CHEBI:30616"/>
        <dbReference type="ChEBI" id="CHEBI:33019"/>
        <dbReference type="ChEBI" id="CHEBI:57966"/>
        <dbReference type="ChEBI" id="CHEBI:456215"/>
        <dbReference type="EC" id="6.3.2.1"/>
    </reaction>
</comment>
<dbReference type="GO" id="GO:0004592">
    <property type="term" value="F:pantoate-beta-alanine ligase activity"/>
    <property type="evidence" value="ECO:0007669"/>
    <property type="project" value="UniProtKB-UniRule"/>
</dbReference>
<dbReference type="Gene3D" id="3.40.50.620">
    <property type="entry name" value="HUPs"/>
    <property type="match status" value="1"/>
</dbReference>
<evidence type="ECO:0000256" key="2">
    <source>
        <dbReference type="ARBA" id="ARBA00009256"/>
    </source>
</evidence>
<dbReference type="EMBL" id="SEWY01000001">
    <property type="protein sequence ID" value="TBH75200.1"/>
    <property type="molecule type" value="Genomic_DNA"/>
</dbReference>
<evidence type="ECO:0000256" key="4">
    <source>
        <dbReference type="ARBA" id="ARBA00022655"/>
    </source>
</evidence>
<dbReference type="CDD" id="cd00560">
    <property type="entry name" value="PanC"/>
    <property type="match status" value="1"/>
</dbReference>
<comment type="similarity">
    <text evidence="2 8">Belongs to the pantothenate synthetase family.</text>
</comment>
<feature type="binding site" evidence="8">
    <location>
        <position position="58"/>
    </location>
    <ligand>
        <name>beta-alanine</name>
        <dbReference type="ChEBI" id="CHEBI:57966"/>
    </ligand>
</feature>
<feature type="binding site" evidence="8">
    <location>
        <position position="152"/>
    </location>
    <ligand>
        <name>(R)-pantoate</name>
        <dbReference type="ChEBI" id="CHEBI:15980"/>
    </ligand>
</feature>
<dbReference type="RefSeq" id="WP_130922389.1">
    <property type="nucleotide sequence ID" value="NZ_JAANOL010000003.1"/>
</dbReference>
<dbReference type="InterPro" id="IPR003721">
    <property type="entry name" value="Pantoate_ligase"/>
</dbReference>
<comment type="function">
    <text evidence="8">Catalyzes the condensation of pantoate with beta-alanine in an ATP-dependent reaction via a pantoyl-adenylate intermediate.</text>
</comment>
<evidence type="ECO:0000256" key="6">
    <source>
        <dbReference type="ARBA" id="ARBA00022840"/>
    </source>
</evidence>
<dbReference type="HAMAP" id="MF_00158">
    <property type="entry name" value="PanC"/>
    <property type="match status" value="1"/>
</dbReference>
<dbReference type="InterPro" id="IPR042176">
    <property type="entry name" value="Pantoate_ligase_C"/>
</dbReference>
<evidence type="ECO:0000256" key="3">
    <source>
        <dbReference type="ARBA" id="ARBA00022598"/>
    </source>
</evidence>
<keyword evidence="6 8" id="KW-0067">ATP-binding</keyword>
<evidence type="ECO:0000313" key="9">
    <source>
        <dbReference type="EMBL" id="TBH75200.1"/>
    </source>
</evidence>
<comment type="pathway">
    <text evidence="1 8">Cofactor biosynthesis; (R)-pantothenate biosynthesis; (R)-pantothenate from (R)-pantoate and beta-alanine: step 1/1.</text>
</comment>
<evidence type="ECO:0000256" key="5">
    <source>
        <dbReference type="ARBA" id="ARBA00022741"/>
    </source>
</evidence>
<dbReference type="SUPFAM" id="SSF52374">
    <property type="entry name" value="Nucleotidylyl transferase"/>
    <property type="match status" value="1"/>
</dbReference>
<dbReference type="EC" id="6.3.2.1" evidence="8"/>
<keyword evidence="5 8" id="KW-0547">Nucleotide-binding</keyword>
<evidence type="ECO:0000313" key="10">
    <source>
        <dbReference type="Proteomes" id="UP000293583"/>
    </source>
</evidence>
<feature type="binding site" evidence="8">
    <location>
        <begin position="183"/>
        <end position="186"/>
    </location>
    <ligand>
        <name>ATP</name>
        <dbReference type="ChEBI" id="CHEBI:30616"/>
    </ligand>
</feature>
<feature type="binding site" evidence="8">
    <location>
        <begin position="146"/>
        <end position="149"/>
    </location>
    <ligand>
        <name>ATP</name>
        <dbReference type="ChEBI" id="CHEBI:30616"/>
    </ligand>
</feature>
<dbReference type="PANTHER" id="PTHR21299:SF1">
    <property type="entry name" value="PANTOATE--BETA-ALANINE LIGASE"/>
    <property type="match status" value="1"/>
</dbReference>
<dbReference type="GO" id="GO:0005524">
    <property type="term" value="F:ATP binding"/>
    <property type="evidence" value="ECO:0007669"/>
    <property type="project" value="UniProtKB-KW"/>
</dbReference>
<name>A0A4Q9BG06_9BACT</name>
<feature type="binding site" evidence="8">
    <location>
        <begin position="27"/>
        <end position="34"/>
    </location>
    <ligand>
        <name>ATP</name>
        <dbReference type="ChEBI" id="CHEBI:30616"/>
    </ligand>
</feature>
<accession>A0A4Q9BG06</accession>
<dbReference type="GO" id="GO:0005829">
    <property type="term" value="C:cytosol"/>
    <property type="evidence" value="ECO:0007669"/>
    <property type="project" value="TreeGrafter"/>
</dbReference>
<dbReference type="NCBIfam" id="TIGR00018">
    <property type="entry name" value="panC"/>
    <property type="match status" value="1"/>
</dbReference>
<keyword evidence="4 8" id="KW-0566">Pantothenate biosynthesis</keyword>
<comment type="caution">
    <text evidence="9">The sequence shown here is derived from an EMBL/GenBank/DDBJ whole genome shotgun (WGS) entry which is preliminary data.</text>
</comment>
<dbReference type="GO" id="GO:0015940">
    <property type="term" value="P:pantothenate biosynthetic process"/>
    <property type="evidence" value="ECO:0007669"/>
    <property type="project" value="UniProtKB-UniRule"/>
</dbReference>
<keyword evidence="3 8" id="KW-0436">Ligase</keyword>
<dbReference type="InterPro" id="IPR014729">
    <property type="entry name" value="Rossmann-like_a/b/a_fold"/>
</dbReference>
<evidence type="ECO:0000256" key="8">
    <source>
        <dbReference type="HAMAP-Rule" id="MF_00158"/>
    </source>
</evidence>
<dbReference type="AlphaFoldDB" id="A0A4Q9BG06"/>
<dbReference type="Pfam" id="PF02569">
    <property type="entry name" value="Pantoate_ligase"/>
    <property type="match status" value="1"/>
</dbReference>
<feature type="active site" description="Proton donor" evidence="8">
    <location>
        <position position="34"/>
    </location>
</feature>
<evidence type="ECO:0000256" key="1">
    <source>
        <dbReference type="ARBA" id="ARBA00004990"/>
    </source>
</evidence>
<feature type="binding site" evidence="8">
    <location>
        <position position="175"/>
    </location>
    <ligand>
        <name>ATP</name>
        <dbReference type="ChEBI" id="CHEBI:30616"/>
    </ligand>
</feature>
<evidence type="ECO:0000256" key="7">
    <source>
        <dbReference type="ARBA" id="ARBA00048258"/>
    </source>
</evidence>
<comment type="subunit">
    <text evidence="8">Homodimer.</text>
</comment>
<keyword evidence="8" id="KW-0963">Cytoplasm</keyword>
<comment type="miscellaneous">
    <text evidence="8">The reaction proceeds by a bi uni uni bi ping pong mechanism.</text>
</comment>
<feature type="binding site" evidence="8">
    <location>
        <position position="58"/>
    </location>
    <ligand>
        <name>(R)-pantoate</name>
        <dbReference type="ChEBI" id="CHEBI:15980"/>
    </ligand>
</feature>
<comment type="subcellular location">
    <subcellularLocation>
        <location evidence="8">Cytoplasm</location>
    </subcellularLocation>
</comment>
<protein>
    <recommendedName>
        <fullName evidence="8">Pantothenate synthetase</fullName>
        <shortName evidence="8">PS</shortName>
        <ecNumber evidence="8">6.3.2.1</ecNumber>
    </recommendedName>
    <alternativeName>
        <fullName evidence="8">Pantoate--beta-alanine ligase</fullName>
    </alternativeName>
    <alternativeName>
        <fullName evidence="8">Pantoate-activating enzyme</fullName>
    </alternativeName>
</protein>
<dbReference type="Proteomes" id="UP000293583">
    <property type="component" value="Unassembled WGS sequence"/>
</dbReference>
<dbReference type="OrthoDB" id="9773087at2"/>
<gene>
    <name evidence="8 9" type="primary">panC</name>
    <name evidence="9" type="ORF">EWU20_01100</name>
</gene>
<sequence length="266" mass="29378">MKQFQKTSELQSYLHSTGKSIGFVPTMGALHEGHLALMEASKKACELSVCSIFVNPTQFNDPSDFDKYPVTLEADLEKLRNAGCDAVFYPSVSEMYPNGTADLKSYNLGFPETILEGKYRPGHFQGVCVVVDLLLQAVQPTKLFMGEKDYQQIAVVQKMLELTNSSVELVKCPTVRSAEGLALSSRNARLSEEQKIQALAIYKGFNLSSEFAFKQSLLENGFESIDYVACVDPTTLLEKPYGEKPCLILVAAFIGGVRLIDNKTFS</sequence>